<evidence type="ECO:0000313" key="3">
    <source>
        <dbReference type="EMBL" id="KAA1092099.1"/>
    </source>
</evidence>
<protein>
    <submittedName>
        <fullName evidence="3">Uncharacterized protein</fullName>
    </submittedName>
</protein>
<organism evidence="3 5">
    <name type="scientific">Puccinia graminis f. sp. tritici</name>
    <dbReference type="NCBI Taxonomy" id="56615"/>
    <lineage>
        <taxon>Eukaryota</taxon>
        <taxon>Fungi</taxon>
        <taxon>Dikarya</taxon>
        <taxon>Basidiomycota</taxon>
        <taxon>Pucciniomycotina</taxon>
        <taxon>Pucciniomycetes</taxon>
        <taxon>Pucciniales</taxon>
        <taxon>Pucciniaceae</taxon>
        <taxon>Puccinia</taxon>
    </lineage>
</organism>
<reference evidence="4 5" key="1">
    <citation type="submission" date="2019-05" db="EMBL/GenBank/DDBJ databases">
        <title>Emergence of the Ug99 lineage of the wheat stem rust pathogen through somatic hybridization.</title>
        <authorList>
            <person name="Li F."/>
            <person name="Upadhyaya N.M."/>
            <person name="Sperschneider J."/>
            <person name="Matny O."/>
            <person name="Nguyen-Phuc H."/>
            <person name="Mago R."/>
            <person name="Raley C."/>
            <person name="Miller M.E."/>
            <person name="Silverstein K.A.T."/>
            <person name="Henningsen E."/>
            <person name="Hirsch C.D."/>
            <person name="Visser B."/>
            <person name="Pretorius Z.A."/>
            <person name="Steffenson B.J."/>
            <person name="Schwessinger B."/>
            <person name="Dodds P.N."/>
            <person name="Figueroa M."/>
        </authorList>
    </citation>
    <scope>NUCLEOTIDE SEQUENCE [LARGE SCALE GENOMIC DNA]</scope>
    <source>
        <strain evidence="2">21-0</strain>
        <strain evidence="3 5">Ug99</strain>
    </source>
</reference>
<dbReference type="AlphaFoldDB" id="A0A5B0NWA0"/>
<gene>
    <name evidence="2" type="ORF">PGT21_019120</name>
    <name evidence="3" type="ORF">PGTUg99_018964</name>
</gene>
<accession>A0A5B0NWA0</accession>
<sequence>MIVEDERDTLHDHVYNRISQSETTQPDATRSGDLLVFIWNYQTMRDSENHFALRDDLIAHLWTQKGQLEEDIIKEEEPLPYPDDSSELDKEGSTSK</sequence>
<dbReference type="Proteomes" id="UP000324748">
    <property type="component" value="Unassembled WGS sequence"/>
</dbReference>
<feature type="compositionally biased region" description="Basic and acidic residues" evidence="1">
    <location>
        <begin position="87"/>
        <end position="96"/>
    </location>
</feature>
<dbReference type="Proteomes" id="UP000325313">
    <property type="component" value="Unassembled WGS sequence"/>
</dbReference>
<dbReference type="OrthoDB" id="2290122at2759"/>
<feature type="region of interest" description="Disordered" evidence="1">
    <location>
        <begin position="72"/>
        <end position="96"/>
    </location>
</feature>
<evidence type="ECO:0000256" key="1">
    <source>
        <dbReference type="SAM" id="MobiDB-lite"/>
    </source>
</evidence>
<dbReference type="EMBL" id="VSWC01000131">
    <property type="protein sequence ID" value="KAA1080744.1"/>
    <property type="molecule type" value="Genomic_DNA"/>
</dbReference>
<proteinExistence type="predicted"/>
<comment type="caution">
    <text evidence="3">The sequence shown here is derived from an EMBL/GenBank/DDBJ whole genome shotgun (WGS) entry which is preliminary data.</text>
</comment>
<evidence type="ECO:0000313" key="2">
    <source>
        <dbReference type="EMBL" id="KAA1080744.1"/>
    </source>
</evidence>
<evidence type="ECO:0000313" key="5">
    <source>
        <dbReference type="Proteomes" id="UP000325313"/>
    </source>
</evidence>
<evidence type="ECO:0000313" key="4">
    <source>
        <dbReference type="Proteomes" id="UP000324748"/>
    </source>
</evidence>
<dbReference type="EMBL" id="VDEP01000378">
    <property type="protein sequence ID" value="KAA1092099.1"/>
    <property type="molecule type" value="Genomic_DNA"/>
</dbReference>
<name>A0A5B0NWA0_PUCGR</name>
<keyword evidence="4" id="KW-1185">Reference proteome</keyword>